<feature type="non-terminal residue" evidence="1">
    <location>
        <position position="36"/>
    </location>
</feature>
<evidence type="ECO:0000313" key="2">
    <source>
        <dbReference type="Proteomes" id="UP000004471"/>
    </source>
</evidence>
<reference evidence="1 2" key="1">
    <citation type="journal article" date="2011" name="PLoS Pathog.">
        <title>Dynamic evolution of pathogenicity revealed by sequencing and comparative genomics of 19 Pseudomonas syringae isolates.</title>
        <authorList>
            <person name="Baltrus D.A."/>
            <person name="Nishimura M.T."/>
            <person name="Romanchuk A."/>
            <person name="Chang J.H."/>
            <person name="Mukhtar M.S."/>
            <person name="Cherkis K."/>
            <person name="Roach J."/>
            <person name="Grant S.R."/>
            <person name="Jones C.D."/>
            <person name="Dangl J.L."/>
        </authorList>
    </citation>
    <scope>NUCLEOTIDE SEQUENCE [LARGE SCALE GENOMIC DNA]</scope>
    <source>
        <strain evidence="2">M301072PT</strain>
    </source>
</reference>
<organism evidence="1 2">
    <name type="scientific">Pseudomonas syringae pv. japonica str. M301072</name>
    <dbReference type="NCBI Taxonomy" id="629262"/>
    <lineage>
        <taxon>Bacteria</taxon>
        <taxon>Pseudomonadati</taxon>
        <taxon>Pseudomonadota</taxon>
        <taxon>Gammaproteobacteria</taxon>
        <taxon>Pseudomonadales</taxon>
        <taxon>Pseudomonadaceae</taxon>
        <taxon>Pseudomonas</taxon>
        <taxon>Pseudomonas syringae</taxon>
    </lineage>
</organism>
<evidence type="ECO:0008006" key="3">
    <source>
        <dbReference type="Google" id="ProtNLM"/>
    </source>
</evidence>
<sequence length="36" mass="4069">DVQGDGRLIEEVHHRIDNTLSQRLRKQARLSGVALS</sequence>
<dbReference type="Proteomes" id="UP000004471">
    <property type="component" value="Unassembled WGS sequence"/>
</dbReference>
<feature type="non-terminal residue" evidence="1">
    <location>
        <position position="1"/>
    </location>
</feature>
<comment type="caution">
    <text evidence="1">The sequence shown here is derived from an EMBL/GenBank/DDBJ whole genome shotgun (WGS) entry which is preliminary data.</text>
</comment>
<name>F3G0G9_PSESX</name>
<protein>
    <recommendedName>
        <fullName evidence="3">Amino acid adenylation</fullName>
    </recommendedName>
</protein>
<dbReference type="AlphaFoldDB" id="F3G0G9"/>
<dbReference type="EMBL" id="AEAH01004258">
    <property type="protein sequence ID" value="EGH35961.1"/>
    <property type="molecule type" value="Genomic_DNA"/>
</dbReference>
<proteinExistence type="predicted"/>
<evidence type="ECO:0000313" key="1">
    <source>
        <dbReference type="EMBL" id="EGH35961.1"/>
    </source>
</evidence>
<gene>
    <name evidence="1" type="ORF">PSYJA_45691</name>
</gene>
<accession>F3G0G9</accession>